<dbReference type="PANTHER" id="PTHR23093:SF16">
    <property type="entry name" value="FAM194 C-TERMINAL DOMAIN-CONTAINING PROTEIN"/>
    <property type="match status" value="1"/>
</dbReference>
<dbReference type="Pfam" id="PF14977">
    <property type="entry name" value="FAM194"/>
    <property type="match status" value="1"/>
</dbReference>
<dbReference type="PANTHER" id="PTHR23093">
    <property type="entry name" value="SIMILAR TO CHROMOSOME 3 OPEN READING FRAME 20"/>
    <property type="match status" value="1"/>
</dbReference>
<feature type="compositionally biased region" description="Basic and acidic residues" evidence="2">
    <location>
        <begin position="306"/>
        <end position="348"/>
    </location>
</feature>
<feature type="compositionally biased region" description="Basic residues" evidence="2">
    <location>
        <begin position="674"/>
        <end position="683"/>
    </location>
</feature>
<feature type="region of interest" description="Disordered" evidence="2">
    <location>
        <begin position="240"/>
        <end position="356"/>
    </location>
</feature>
<name>A0A7M5XIQ9_9CNID</name>
<feature type="compositionally biased region" description="Basic residues" evidence="2">
    <location>
        <begin position="628"/>
        <end position="637"/>
    </location>
</feature>
<dbReference type="AlphaFoldDB" id="A0A7M5XIQ9"/>
<dbReference type="InterPro" id="IPR029281">
    <property type="entry name" value="FAM194_C"/>
</dbReference>
<dbReference type="EnsemblMetazoa" id="CLYHEMT023570.1">
    <property type="protein sequence ID" value="CLYHEMP023570.1"/>
    <property type="gene ID" value="CLYHEMG023570"/>
</dbReference>
<protein>
    <recommendedName>
        <fullName evidence="3">FAM194 C-terminal domain-containing protein</fullName>
    </recommendedName>
</protein>
<evidence type="ECO:0000313" key="4">
    <source>
        <dbReference type="EnsemblMetazoa" id="CLYHEMP023570.1"/>
    </source>
</evidence>
<dbReference type="GeneID" id="136806653"/>
<reference evidence="4" key="1">
    <citation type="submission" date="2021-01" db="UniProtKB">
        <authorList>
            <consortium name="EnsemblMetazoa"/>
        </authorList>
    </citation>
    <scope>IDENTIFICATION</scope>
</reference>
<dbReference type="Proteomes" id="UP000594262">
    <property type="component" value="Unplaced"/>
</dbReference>
<sequence>MDYKDDHLCFFDSDDKYPYLVRRYRKFDDSVDETPSGTKLDQFLNRQKRVSEFDFAKKRSRRNLETIKEGVGNSKGTKKKFSHIAQALEEDQGIEDDNKFLFEEAKFSATNVILQLGKLLDIVAERRQEAEENTVQPVSSSILHQTTRSADSIVLRRGSTDIIWKFNNNPSSECLLVEHKGLGFYPSEAIIDLLNISYQDLIKNAQYYAREWQTHTYKHIADSNPKGVESGIFSAPQTAMSGMISNEDGGNKVKKTKTKPNLTSSNNALTSANASSSPSKIYGASSMNLAPDGGKQRTRRLTKQKTRIEKFNMLGKEIHETPPSKKKDKEKDKDKDKDSSDTSPKKDDVDLDDVPAPPINQAMINFAISSRICHEKGWVMQPSMLEDPEHHTLLHWARERLQEAIRKRVKEEQESYSKNLQEITRRYYGDGKRDVIMKSKHLSKKMADKVEEKKKKFMTILPDGTQNVYYPNGHLAVTCVSCPNTKRHYVLVYSDTKRVERKLLAHFTPSGRGVCYHSNGQIAFISMSKFGCCHAEDGALIDKWKWSMHKIVPPLTFQLTPYITFRCSNKTMMSLFVNINGENVRFQLGTKEDVPDPNLNEMGRLMTMEKFTSNIGIQLSRNLQTKIRERKHTRAPKKLQEIKQQHNHSHHKDPLHPGSKLFPTKSTSATNADHHHHAVKKHSGHDQHHPEHYEQEEMSLEERLKGIEIKFPGAPKEFKEPEIMPTPYQVDLKTLQTKFKKTASEWLDHYRVATGISQPSRVNKQNRQRPSTCFPFSSKTSTMFMQRKKGTARAPSAPPQTLRDRSTSRTISRVHEMSSRLHDRPNTSIGARRNFSKVSFVSAATSGRRSTSPDSAIGGSTAPFKCGLLQQQSKITKILPKDGCPIALRQEMNGERNALCRCDNRKVPYLMDLEFDKYLTSLPKTQLVILSVLASPASGSMTQGDVIIEKLYKQMNKNRSIPCVQSRHDPYRLFRYSISSNGNKNALLVNRHNVIDGMVMMYQGGKLLFANFIFDGYGSTKKDFMRQISRTRKEALKGRFLPEDFRFGMDTKTESSSIALVQQQPAKILRQVSSGVDDDQLLEEASSEKVIAGPQARINIVVDEWSHSSDTINGGSHHVNHPKEALNRIPTVIFAHRT</sequence>
<keyword evidence="1" id="KW-0175">Coiled coil</keyword>
<feature type="compositionally biased region" description="Basic and acidic residues" evidence="2">
    <location>
        <begin position="684"/>
        <end position="697"/>
    </location>
</feature>
<evidence type="ECO:0000313" key="5">
    <source>
        <dbReference type="Proteomes" id="UP000594262"/>
    </source>
</evidence>
<feature type="compositionally biased region" description="Basic residues" evidence="2">
    <location>
        <begin position="296"/>
        <end position="305"/>
    </location>
</feature>
<keyword evidence="5" id="KW-1185">Reference proteome</keyword>
<proteinExistence type="predicted"/>
<dbReference type="RefSeq" id="XP_066919341.1">
    <property type="nucleotide sequence ID" value="XM_067063240.1"/>
</dbReference>
<feature type="domain" description="FAM194 C-terminal" evidence="3">
    <location>
        <begin position="447"/>
        <end position="610"/>
    </location>
</feature>
<feature type="compositionally biased region" description="Low complexity" evidence="2">
    <location>
        <begin position="260"/>
        <end position="279"/>
    </location>
</feature>
<organism evidence="4 5">
    <name type="scientific">Clytia hemisphaerica</name>
    <dbReference type="NCBI Taxonomy" id="252671"/>
    <lineage>
        <taxon>Eukaryota</taxon>
        <taxon>Metazoa</taxon>
        <taxon>Cnidaria</taxon>
        <taxon>Hydrozoa</taxon>
        <taxon>Hydroidolina</taxon>
        <taxon>Leptothecata</taxon>
        <taxon>Obeliida</taxon>
        <taxon>Clytiidae</taxon>
        <taxon>Clytia</taxon>
    </lineage>
</organism>
<feature type="coiled-coil region" evidence="1">
    <location>
        <begin position="394"/>
        <end position="426"/>
    </location>
</feature>
<evidence type="ECO:0000256" key="2">
    <source>
        <dbReference type="SAM" id="MobiDB-lite"/>
    </source>
</evidence>
<feature type="region of interest" description="Disordered" evidence="2">
    <location>
        <begin position="627"/>
        <end position="697"/>
    </location>
</feature>
<dbReference type="OrthoDB" id="6351677at2759"/>
<evidence type="ECO:0000256" key="1">
    <source>
        <dbReference type="SAM" id="Coils"/>
    </source>
</evidence>
<evidence type="ECO:0000259" key="3">
    <source>
        <dbReference type="Pfam" id="PF14977"/>
    </source>
</evidence>
<feature type="region of interest" description="Disordered" evidence="2">
    <location>
        <begin position="789"/>
        <end position="809"/>
    </location>
</feature>
<accession>A0A7M5XIQ9</accession>